<dbReference type="PANTHER" id="PTHR43787:SF11">
    <property type="entry name" value="UPF0026 PROTEIN SLR1464"/>
    <property type="match status" value="1"/>
</dbReference>
<keyword evidence="6" id="KW-0411">Iron-sulfur</keyword>
<dbReference type="PROSITE" id="PS51918">
    <property type="entry name" value="RADICAL_SAM"/>
    <property type="match status" value="1"/>
</dbReference>
<evidence type="ECO:0000313" key="8">
    <source>
        <dbReference type="EMBL" id="ACF43275.1"/>
    </source>
</evidence>
<organism evidence="8 9">
    <name type="scientific">Pelodictyon phaeoclathratiforme (strain DSM 5477 / BU-1)</name>
    <dbReference type="NCBI Taxonomy" id="324925"/>
    <lineage>
        <taxon>Bacteria</taxon>
        <taxon>Pseudomonadati</taxon>
        <taxon>Chlorobiota</taxon>
        <taxon>Chlorobiia</taxon>
        <taxon>Chlorobiales</taxon>
        <taxon>Chlorobiaceae</taxon>
        <taxon>Chlorobium/Pelodictyon group</taxon>
        <taxon>Pelodictyon</taxon>
    </lineage>
</organism>
<evidence type="ECO:0000256" key="2">
    <source>
        <dbReference type="ARBA" id="ARBA00022485"/>
    </source>
</evidence>
<dbReference type="GO" id="GO:0003824">
    <property type="term" value="F:catalytic activity"/>
    <property type="evidence" value="ECO:0007669"/>
    <property type="project" value="InterPro"/>
</dbReference>
<dbReference type="AlphaFoldDB" id="B4SFM0"/>
<sequence length="311" mass="35045">MKYVFGPVSSKRLGQSLGVDLLPPKSCTWNCVYCQLGKTRKFVTERQEFFAREEILEEIREALERHKGLDWITFVGSGETMLYKGIGWLIAEVKKLTDIPVAVITNGSLLYLEEVREELLQADAVLPSLNAGSEALHNQIVRPAAGLTFRQHLEGLVAFRHEYQGRLWIEVMLLGGINDSDEALRDLAIVLKEINPDMVHLVLPTRPAPEQEVHLPSDERIERAIAILSEVTTVVNPLKGNMDLRNAPDMLEAITAIVSRHPVQQRELQKAIADCFPGENDKTAEVMKEMLATGRFKLVEHNGEPYWVMQS</sequence>
<evidence type="ECO:0000259" key="7">
    <source>
        <dbReference type="PROSITE" id="PS51918"/>
    </source>
</evidence>
<keyword evidence="3" id="KW-0949">S-adenosyl-L-methionine</keyword>
<name>B4SFM0_PELPB</name>
<dbReference type="InterPro" id="IPR007197">
    <property type="entry name" value="rSAM"/>
</dbReference>
<dbReference type="SFLD" id="SFLDS00029">
    <property type="entry name" value="Radical_SAM"/>
    <property type="match status" value="1"/>
</dbReference>
<comment type="cofactor">
    <cofactor evidence="1">
        <name>[4Fe-4S] cluster</name>
        <dbReference type="ChEBI" id="CHEBI:49883"/>
    </cofactor>
</comment>
<evidence type="ECO:0000256" key="3">
    <source>
        <dbReference type="ARBA" id="ARBA00022691"/>
    </source>
</evidence>
<dbReference type="InterPro" id="IPR013785">
    <property type="entry name" value="Aldolase_TIM"/>
</dbReference>
<dbReference type="GO" id="GO:0051539">
    <property type="term" value="F:4 iron, 4 sulfur cluster binding"/>
    <property type="evidence" value="ECO:0007669"/>
    <property type="project" value="UniProtKB-KW"/>
</dbReference>
<dbReference type="HOGENOM" id="CLU_058377_0_0_10"/>
<reference evidence="8 9" key="1">
    <citation type="submission" date="2008-06" db="EMBL/GenBank/DDBJ databases">
        <title>Complete sequence of Pelodictyon phaeoclathratiforme BU-1.</title>
        <authorList>
            <consortium name="US DOE Joint Genome Institute"/>
            <person name="Lucas S."/>
            <person name="Copeland A."/>
            <person name="Lapidus A."/>
            <person name="Glavina del Rio T."/>
            <person name="Dalin E."/>
            <person name="Tice H."/>
            <person name="Bruce D."/>
            <person name="Goodwin L."/>
            <person name="Pitluck S."/>
            <person name="Schmutz J."/>
            <person name="Larimer F."/>
            <person name="Land M."/>
            <person name="Hauser L."/>
            <person name="Kyrpides N."/>
            <person name="Mikhailova N."/>
            <person name="Liu Z."/>
            <person name="Li T."/>
            <person name="Zhao F."/>
            <person name="Overmann J."/>
            <person name="Bryant D.A."/>
            <person name="Richardson P."/>
        </authorList>
    </citation>
    <scope>NUCLEOTIDE SEQUENCE [LARGE SCALE GENOMIC DNA]</scope>
    <source>
        <strain evidence="9">DSM 5477 / BU-1</strain>
    </source>
</reference>
<dbReference type="InterPro" id="IPR058240">
    <property type="entry name" value="rSAM_sf"/>
</dbReference>
<dbReference type="EMBL" id="CP001110">
    <property type="protein sequence ID" value="ACF43275.1"/>
    <property type="molecule type" value="Genomic_DNA"/>
</dbReference>
<protein>
    <submittedName>
        <fullName evidence="8">Radical SAM domain protein</fullName>
    </submittedName>
</protein>
<evidence type="ECO:0000256" key="6">
    <source>
        <dbReference type="ARBA" id="ARBA00023014"/>
    </source>
</evidence>
<evidence type="ECO:0000256" key="5">
    <source>
        <dbReference type="ARBA" id="ARBA00023004"/>
    </source>
</evidence>
<evidence type="ECO:0000313" key="9">
    <source>
        <dbReference type="Proteomes" id="UP000002724"/>
    </source>
</evidence>
<dbReference type="GO" id="GO:0046872">
    <property type="term" value="F:metal ion binding"/>
    <property type="evidence" value="ECO:0007669"/>
    <property type="project" value="UniProtKB-KW"/>
</dbReference>
<dbReference type="Gene3D" id="3.20.20.70">
    <property type="entry name" value="Aldolase class I"/>
    <property type="match status" value="1"/>
</dbReference>
<feature type="domain" description="Radical SAM core" evidence="7">
    <location>
        <begin position="11"/>
        <end position="245"/>
    </location>
</feature>
<dbReference type="PANTHER" id="PTHR43787">
    <property type="entry name" value="FEMO COFACTOR BIOSYNTHESIS PROTEIN NIFB-RELATED"/>
    <property type="match status" value="1"/>
</dbReference>
<dbReference type="STRING" id="324925.Ppha_0991"/>
<dbReference type="CDD" id="cd01335">
    <property type="entry name" value="Radical_SAM"/>
    <property type="match status" value="1"/>
</dbReference>
<accession>B4SFM0</accession>
<proteinExistence type="predicted"/>
<dbReference type="InterPro" id="IPR040084">
    <property type="entry name" value="GTPase_Obg"/>
</dbReference>
<dbReference type="KEGG" id="pph:Ppha_0991"/>
<keyword evidence="4" id="KW-0479">Metal-binding</keyword>
<dbReference type="OrthoDB" id="9795504at2"/>
<dbReference type="SFLD" id="SFLDG01083">
    <property type="entry name" value="Uncharacterised_Radical_SAM_Su"/>
    <property type="match status" value="1"/>
</dbReference>
<dbReference type="Pfam" id="PF04055">
    <property type="entry name" value="Radical_SAM"/>
    <property type="match status" value="1"/>
</dbReference>
<keyword evidence="9" id="KW-1185">Reference proteome</keyword>
<dbReference type="Proteomes" id="UP000002724">
    <property type="component" value="Chromosome"/>
</dbReference>
<gene>
    <name evidence="8" type="ordered locus">Ppha_0991</name>
</gene>
<evidence type="ECO:0000256" key="4">
    <source>
        <dbReference type="ARBA" id="ARBA00022723"/>
    </source>
</evidence>
<keyword evidence="5" id="KW-0408">Iron</keyword>
<dbReference type="eggNOG" id="COG0731">
    <property type="taxonomic scope" value="Bacteria"/>
</dbReference>
<dbReference type="SUPFAM" id="SSF102114">
    <property type="entry name" value="Radical SAM enzymes"/>
    <property type="match status" value="1"/>
</dbReference>
<keyword evidence="2" id="KW-0004">4Fe-4S</keyword>
<evidence type="ECO:0000256" key="1">
    <source>
        <dbReference type="ARBA" id="ARBA00001966"/>
    </source>
</evidence>
<dbReference type="RefSeq" id="WP_012507769.1">
    <property type="nucleotide sequence ID" value="NC_011060.1"/>
</dbReference>